<keyword evidence="1" id="KW-1015">Disulfide bond</keyword>
<dbReference type="EnsemblMetazoa" id="AMAM015853-RA">
    <property type="protein sequence ID" value="AMAM015853-PA"/>
    <property type="gene ID" value="AMAM015853"/>
</dbReference>
<feature type="domain" description="CD80-like immunoglobulin C2-set" evidence="2">
    <location>
        <begin position="72"/>
        <end position="96"/>
    </location>
</feature>
<evidence type="ECO:0000259" key="2">
    <source>
        <dbReference type="Pfam" id="PF08205"/>
    </source>
</evidence>
<reference evidence="3" key="2">
    <citation type="submission" date="2020-05" db="UniProtKB">
        <authorList>
            <consortium name="EnsemblMetazoa"/>
        </authorList>
    </citation>
    <scope>IDENTIFICATION</scope>
    <source>
        <strain evidence="3">maculatus3</strain>
    </source>
</reference>
<dbReference type="Proteomes" id="UP000075901">
    <property type="component" value="Unassembled WGS sequence"/>
</dbReference>
<evidence type="ECO:0000256" key="1">
    <source>
        <dbReference type="ARBA" id="ARBA00023157"/>
    </source>
</evidence>
<name>A0A182SY96_9DIPT</name>
<dbReference type="Pfam" id="PF08205">
    <property type="entry name" value="C2-set_2"/>
    <property type="match status" value="1"/>
</dbReference>
<evidence type="ECO:0000313" key="3">
    <source>
        <dbReference type="EnsemblMetazoa" id="AMAM015853-PA"/>
    </source>
</evidence>
<dbReference type="InterPro" id="IPR013162">
    <property type="entry name" value="CD80_C2-set"/>
</dbReference>
<reference evidence="4" key="1">
    <citation type="submission" date="2013-09" db="EMBL/GenBank/DDBJ databases">
        <title>The Genome Sequence of Anopheles maculatus species B.</title>
        <authorList>
            <consortium name="The Broad Institute Genomics Platform"/>
            <person name="Neafsey D.E."/>
            <person name="Besansky N."/>
            <person name="Howell P."/>
            <person name="Walton C."/>
            <person name="Young S.K."/>
            <person name="Zeng Q."/>
            <person name="Gargeya S."/>
            <person name="Fitzgerald M."/>
            <person name="Haas B."/>
            <person name="Abouelleil A."/>
            <person name="Allen A.W."/>
            <person name="Alvarado L."/>
            <person name="Arachchi H.M."/>
            <person name="Berlin A.M."/>
            <person name="Chapman S.B."/>
            <person name="Gainer-Dewar J."/>
            <person name="Goldberg J."/>
            <person name="Griggs A."/>
            <person name="Gujja S."/>
            <person name="Hansen M."/>
            <person name="Howarth C."/>
            <person name="Imamovic A."/>
            <person name="Ireland A."/>
            <person name="Larimer J."/>
            <person name="McCowan C."/>
            <person name="Murphy C."/>
            <person name="Pearson M."/>
            <person name="Poon T.W."/>
            <person name="Priest M."/>
            <person name="Roberts A."/>
            <person name="Saif S."/>
            <person name="Shea T."/>
            <person name="Sisk P."/>
            <person name="Sykes S."/>
            <person name="Wortman J."/>
            <person name="Nusbaum C."/>
            <person name="Birren B."/>
        </authorList>
    </citation>
    <scope>NUCLEOTIDE SEQUENCE [LARGE SCALE GENOMIC DNA]</scope>
    <source>
        <strain evidence="4">maculatus3</strain>
    </source>
</reference>
<dbReference type="PANTHER" id="PTHR21261:SF8">
    <property type="entry name" value="BEATEN PATH IA, ISOFORM B-RELATED"/>
    <property type="match status" value="1"/>
</dbReference>
<dbReference type="GO" id="GO:0008045">
    <property type="term" value="P:motor neuron axon guidance"/>
    <property type="evidence" value="ECO:0007669"/>
    <property type="project" value="TreeGrafter"/>
</dbReference>
<proteinExistence type="predicted"/>
<dbReference type="AlphaFoldDB" id="A0A182SY96"/>
<accession>A0A182SY96</accession>
<sequence>MLSTQPTGTGAENLLNCIADIIIIIIIIDARNRPYHPWQTNIDVRHLLSTEPPLEQPSVSGVQPRYRPGDILRANCTSHNSKPAANLTWTINDVPHLYRAKSMFDPMAYG</sequence>
<keyword evidence="4" id="KW-1185">Reference proteome</keyword>
<protein>
    <submittedName>
        <fullName evidence="3">C2-set_2 domain-containing protein</fullName>
    </submittedName>
</protein>
<dbReference type="VEuPathDB" id="VectorBase:AMAM015853"/>
<organism evidence="3 4">
    <name type="scientific">Anopheles maculatus</name>
    <dbReference type="NCBI Taxonomy" id="74869"/>
    <lineage>
        <taxon>Eukaryota</taxon>
        <taxon>Metazoa</taxon>
        <taxon>Ecdysozoa</taxon>
        <taxon>Arthropoda</taxon>
        <taxon>Hexapoda</taxon>
        <taxon>Insecta</taxon>
        <taxon>Pterygota</taxon>
        <taxon>Neoptera</taxon>
        <taxon>Endopterygota</taxon>
        <taxon>Diptera</taxon>
        <taxon>Nematocera</taxon>
        <taxon>Culicoidea</taxon>
        <taxon>Culicidae</taxon>
        <taxon>Anophelinae</taxon>
        <taxon>Anopheles</taxon>
        <taxon>Anopheles maculatus group</taxon>
    </lineage>
</organism>
<evidence type="ECO:0000313" key="4">
    <source>
        <dbReference type="Proteomes" id="UP000075901"/>
    </source>
</evidence>
<dbReference type="PANTHER" id="PTHR21261">
    <property type="entry name" value="BEAT PROTEIN"/>
    <property type="match status" value="1"/>
</dbReference>